<evidence type="ECO:0000313" key="4">
    <source>
        <dbReference type="EMBL" id="RPA98180.1"/>
    </source>
</evidence>
<dbReference type="InterPro" id="IPR051210">
    <property type="entry name" value="Ub_ligase/GEF_domain"/>
</dbReference>
<dbReference type="PROSITE" id="PS50181">
    <property type="entry name" value="FBOX"/>
    <property type="match status" value="1"/>
</dbReference>
<dbReference type="STRING" id="1336337.A0A3N4JPZ3"/>
<keyword evidence="5" id="KW-1185">Reference proteome</keyword>
<sequence>MSSGPLSLGDFPSEILDRVLDHVGYKGAINLSRTSKGFYNTLYDEDTGYWKREAQRVFKTPHVDSLINKVPWRYLFRGMAKARVYTWGQDTDGKLGYDQSPPENYRRNRNGVAIPFEISELRNKFVVDIVAGGWSTSFLTSDGHVYISGRLSNYETEHTNEIKFPEPIFQLSSGRSNLITLSNKGRVYTCTDRLQGARRVNFSFTVNDSDPGYLTPDRIGKVAEDIGRVKKVVGGWDRCAALISGVGIVVWRPMGNSRSDSGPYTPIVGIIEGTNYLEKPPKGIPAGALAEVQKNKDIGQVLDFVLGEGYLVFLTTTGKVFAVLGFDQAVPVELAHFSSPEGQSPVNRISGNFRRFAVFNKEGVVRVGNVDIVENNVNGKPEGIKPLEKPDFTGYKIVDMAFGDYHGLALTDEGKILSWGVESQMCGCLGLGDQLRGMGSAGGYTNLDVPEPRVVSFRPPGAGMRPFFYDI</sequence>
<feature type="repeat" description="RCC1" evidence="2">
    <location>
        <begin position="82"/>
        <end position="142"/>
    </location>
</feature>
<dbReference type="Pfam" id="PF13540">
    <property type="entry name" value="RCC1_2"/>
    <property type="match status" value="1"/>
</dbReference>
<dbReference type="Pfam" id="PF00415">
    <property type="entry name" value="RCC1"/>
    <property type="match status" value="1"/>
</dbReference>
<reference evidence="4 5" key="1">
    <citation type="journal article" date="2018" name="Nat. Ecol. Evol.">
        <title>Pezizomycetes genomes reveal the molecular basis of ectomycorrhizal truffle lifestyle.</title>
        <authorList>
            <person name="Murat C."/>
            <person name="Payen T."/>
            <person name="Noel B."/>
            <person name="Kuo A."/>
            <person name="Morin E."/>
            <person name="Chen J."/>
            <person name="Kohler A."/>
            <person name="Krizsan K."/>
            <person name="Balestrini R."/>
            <person name="Da Silva C."/>
            <person name="Montanini B."/>
            <person name="Hainaut M."/>
            <person name="Levati E."/>
            <person name="Barry K.W."/>
            <person name="Belfiori B."/>
            <person name="Cichocki N."/>
            <person name="Clum A."/>
            <person name="Dockter R.B."/>
            <person name="Fauchery L."/>
            <person name="Guy J."/>
            <person name="Iotti M."/>
            <person name="Le Tacon F."/>
            <person name="Lindquist E.A."/>
            <person name="Lipzen A."/>
            <person name="Malagnac F."/>
            <person name="Mello A."/>
            <person name="Molinier V."/>
            <person name="Miyauchi S."/>
            <person name="Poulain J."/>
            <person name="Riccioni C."/>
            <person name="Rubini A."/>
            <person name="Sitrit Y."/>
            <person name="Splivallo R."/>
            <person name="Traeger S."/>
            <person name="Wang M."/>
            <person name="Zifcakova L."/>
            <person name="Wipf D."/>
            <person name="Zambonelli A."/>
            <person name="Paolocci F."/>
            <person name="Nowrousian M."/>
            <person name="Ottonello S."/>
            <person name="Baldrian P."/>
            <person name="Spatafora J.W."/>
            <person name="Henrissat B."/>
            <person name="Nagy L.G."/>
            <person name="Aury J.M."/>
            <person name="Wincker P."/>
            <person name="Grigoriev I.V."/>
            <person name="Bonfante P."/>
            <person name="Martin F.M."/>
        </authorList>
    </citation>
    <scope>NUCLEOTIDE SEQUENCE [LARGE SCALE GENOMIC DNA]</scope>
    <source>
        <strain evidence="4 5">120613-1</strain>
    </source>
</reference>
<organism evidence="4 5">
    <name type="scientific">Choiromyces venosus 120613-1</name>
    <dbReference type="NCBI Taxonomy" id="1336337"/>
    <lineage>
        <taxon>Eukaryota</taxon>
        <taxon>Fungi</taxon>
        <taxon>Dikarya</taxon>
        <taxon>Ascomycota</taxon>
        <taxon>Pezizomycotina</taxon>
        <taxon>Pezizomycetes</taxon>
        <taxon>Pezizales</taxon>
        <taxon>Tuberaceae</taxon>
        <taxon>Choiromyces</taxon>
    </lineage>
</organism>
<proteinExistence type="predicted"/>
<dbReference type="Gene3D" id="2.130.10.30">
    <property type="entry name" value="Regulator of chromosome condensation 1/beta-lactamase-inhibitor protein II"/>
    <property type="match status" value="2"/>
</dbReference>
<dbReference type="SUPFAM" id="SSF81383">
    <property type="entry name" value="F-box domain"/>
    <property type="match status" value="1"/>
</dbReference>
<dbReference type="AlphaFoldDB" id="A0A3N4JPZ3"/>
<accession>A0A3N4JPZ3</accession>
<dbReference type="InterPro" id="IPR009091">
    <property type="entry name" value="RCC1/BLIP-II"/>
</dbReference>
<dbReference type="SUPFAM" id="SSF50985">
    <property type="entry name" value="RCC1/BLIP-II"/>
    <property type="match status" value="1"/>
</dbReference>
<dbReference type="EMBL" id="ML120398">
    <property type="protein sequence ID" value="RPA98180.1"/>
    <property type="molecule type" value="Genomic_DNA"/>
</dbReference>
<dbReference type="PROSITE" id="PS50012">
    <property type="entry name" value="RCC1_3"/>
    <property type="match status" value="1"/>
</dbReference>
<name>A0A3N4JPZ3_9PEZI</name>
<dbReference type="PANTHER" id="PTHR22870">
    <property type="entry name" value="REGULATOR OF CHROMOSOME CONDENSATION"/>
    <property type="match status" value="1"/>
</dbReference>
<dbReference type="PANTHER" id="PTHR22870:SF408">
    <property type="entry name" value="OS09G0560450 PROTEIN"/>
    <property type="match status" value="1"/>
</dbReference>
<dbReference type="OrthoDB" id="61110at2759"/>
<protein>
    <submittedName>
        <fullName evidence="4">RCC1/BLIP-II</fullName>
    </submittedName>
</protein>
<keyword evidence="1" id="KW-0677">Repeat</keyword>
<evidence type="ECO:0000259" key="3">
    <source>
        <dbReference type="PROSITE" id="PS50181"/>
    </source>
</evidence>
<evidence type="ECO:0000256" key="2">
    <source>
        <dbReference type="PROSITE-ProRule" id="PRU00235"/>
    </source>
</evidence>
<dbReference type="InterPro" id="IPR000408">
    <property type="entry name" value="Reg_chr_condens"/>
</dbReference>
<evidence type="ECO:0000256" key="1">
    <source>
        <dbReference type="ARBA" id="ARBA00022737"/>
    </source>
</evidence>
<evidence type="ECO:0000313" key="5">
    <source>
        <dbReference type="Proteomes" id="UP000276215"/>
    </source>
</evidence>
<dbReference type="Proteomes" id="UP000276215">
    <property type="component" value="Unassembled WGS sequence"/>
</dbReference>
<dbReference type="InterPro" id="IPR001810">
    <property type="entry name" value="F-box_dom"/>
</dbReference>
<feature type="domain" description="F-box" evidence="3">
    <location>
        <begin position="5"/>
        <end position="53"/>
    </location>
</feature>
<gene>
    <name evidence="4" type="ORF">L873DRAFT_1740937</name>
</gene>
<dbReference type="InterPro" id="IPR036047">
    <property type="entry name" value="F-box-like_dom_sf"/>
</dbReference>